<dbReference type="RefSeq" id="WP_205210862.1">
    <property type="nucleotide sequence ID" value="NZ_JAFFZO010000019.1"/>
</dbReference>
<protein>
    <recommendedName>
        <fullName evidence="1">Nitroreductase domain-containing protein</fullName>
    </recommendedName>
</protein>
<keyword evidence="3" id="KW-1185">Reference proteome</keyword>
<dbReference type="PANTHER" id="PTHR42741">
    <property type="entry name" value="NITROREDUCTASE FAMILY PROTEIN"/>
    <property type="match status" value="1"/>
</dbReference>
<evidence type="ECO:0000313" key="3">
    <source>
        <dbReference type="Proteomes" id="UP000760472"/>
    </source>
</evidence>
<feature type="domain" description="Nitroreductase" evidence="1">
    <location>
        <begin position="436"/>
        <end position="523"/>
    </location>
</feature>
<dbReference type="SUPFAM" id="SSF55469">
    <property type="entry name" value="FMN-dependent nitroreductase-like"/>
    <property type="match status" value="1"/>
</dbReference>
<dbReference type="InterPro" id="IPR029479">
    <property type="entry name" value="Nitroreductase"/>
</dbReference>
<dbReference type="Pfam" id="PF00881">
    <property type="entry name" value="Nitroreductase"/>
    <property type="match status" value="1"/>
</dbReference>
<evidence type="ECO:0000313" key="2">
    <source>
        <dbReference type="EMBL" id="MBN0989731.1"/>
    </source>
</evidence>
<dbReference type="CDD" id="cd02142">
    <property type="entry name" value="McbC_SagB-like_oxidoreductase"/>
    <property type="match status" value="1"/>
</dbReference>
<organism evidence="2 3">
    <name type="scientific">Amphritea pacifica</name>
    <dbReference type="NCBI Taxonomy" id="2811233"/>
    <lineage>
        <taxon>Bacteria</taxon>
        <taxon>Pseudomonadati</taxon>
        <taxon>Pseudomonadota</taxon>
        <taxon>Gammaproteobacteria</taxon>
        <taxon>Oceanospirillales</taxon>
        <taxon>Oceanospirillaceae</taxon>
        <taxon>Amphritea</taxon>
    </lineage>
</organism>
<dbReference type="PANTHER" id="PTHR42741:SF3">
    <property type="entry name" value="NITROREDUCTASE FAMILY PROTEIN"/>
    <property type="match status" value="1"/>
</dbReference>
<dbReference type="EMBL" id="JAFFZP010000050">
    <property type="protein sequence ID" value="MBN0989731.1"/>
    <property type="molecule type" value="Genomic_DNA"/>
</dbReference>
<name>A0ABS2WDF0_9GAMM</name>
<dbReference type="Proteomes" id="UP000760472">
    <property type="component" value="Unassembled WGS sequence"/>
</dbReference>
<proteinExistence type="predicted"/>
<dbReference type="InterPro" id="IPR000415">
    <property type="entry name" value="Nitroreductase-like"/>
</dbReference>
<gene>
    <name evidence="2" type="ORF">JW498_20410</name>
</gene>
<dbReference type="Gene3D" id="3.40.109.10">
    <property type="entry name" value="NADH Oxidase"/>
    <property type="match status" value="2"/>
</dbReference>
<accession>A0ABS2WDF0</accession>
<sequence>MNRPTAAPPGWQESTGRVDLLSYHQQSKHHLQGYAEGPQTLDWDDQPDPFRRFYDTFFIDLPLLDGDRSVSSTELFVASAEPRPWSLENLSLLLRYSAGLSAWKTMGTDRWSLRTVPSSGNLHPGELYLLLPASGFCRAGLYHYDVLHHRLTLRLPLATAALDTVYLIQTSILQREAWKYGVRALRYCWLDAGHQRGQCQAVAGLLGWQLQDLSVPRERLSQLCGLQRPEYTSVEREYPQWICQLSCSVSSATSDSGALGALDKIISSAGVHWSGKPNKLAPDPLQHWPLPFAAAEQLDSAVTPALRFSQRGDLPVDFSGAEQDPWRLILSRRSGQAYVPQSHYPQPLFQQMMAALQPGASRLLPDQPKIHLLCFVHAVEGLTPGIYLLPRSGQGAQLFQDQLQRWQPWETVELVGVPIAWRMKTANTRKAVGQLCCNQPITANSCFTLIFLSEFEQPMALSHGSDCPQLYQEAGILGQQIYLHSTAQGFGGTGIGCFFDDAIHELIGLESHSLQALYGFAVGDPLRDERITQLSGYYHLRERFV</sequence>
<comment type="caution">
    <text evidence="2">The sequence shown here is derived from an EMBL/GenBank/DDBJ whole genome shotgun (WGS) entry which is preliminary data.</text>
</comment>
<reference evidence="2 3" key="1">
    <citation type="submission" date="2021-02" db="EMBL/GenBank/DDBJ databases">
        <title>A novel species of genus Amphritea isolated from a fishpond in China.</title>
        <authorList>
            <person name="Lu H."/>
        </authorList>
    </citation>
    <scope>NUCLEOTIDE SEQUENCE [LARGE SCALE GENOMIC DNA]</scope>
    <source>
        <strain evidence="2 3">RP18W</strain>
    </source>
</reference>
<evidence type="ECO:0000259" key="1">
    <source>
        <dbReference type="Pfam" id="PF00881"/>
    </source>
</evidence>